<dbReference type="PANTHER" id="PTHR33103:SF27">
    <property type="entry name" value="OS04G0594700 PROTEIN"/>
    <property type="match status" value="1"/>
</dbReference>
<accession>A0A540MQ50</accession>
<dbReference type="Pfam" id="PF05056">
    <property type="entry name" value="DUF674"/>
    <property type="match status" value="1"/>
</dbReference>
<evidence type="ECO:0008006" key="3">
    <source>
        <dbReference type="Google" id="ProtNLM"/>
    </source>
</evidence>
<dbReference type="Proteomes" id="UP000315295">
    <property type="component" value="Unassembled WGS sequence"/>
</dbReference>
<sequence length="474" mass="52465">MAAQSQNSFSLKAMVHKDSNRVLFVESDNYFVDVLFSFLTMPMGTIVRLSDSHLPPMRVGCMNNLYASVENIDLQLLNTEECRAMLLHPRNAAESLLRCLKLQIDDSEPMHYLCDNQCCAFYRNSFSYYASVPCCGCGKLMDLGVNFLVKGGRVGGVFVDGLDKFIISDDLQVMLPFTSEFSSYLSKCGVVDLNDIEELTFNVGVDEVVSLLMGSLVLKTPFTETLLKPKPEFHLVDINKARDQKISIISKVARGTNDTETNVVVNLIVSKSTKRVCYAEAGADFVNLLFSFLAVPLGFILKQMADDSSWTGCIDNLYKSVEDIDGKYLKSIDHRTMLLNPKLAHGFSYANYPLGIEEATIYTPIKSETPIFVDPKSPYHEDGYVDGCVDGCVDGSVDGFLKGPVMFMVTDNLIVRPLSPTFGLSILKQLNVPITDIEVQTVNLGKVEAVCLLVAALCFDSPLTGFSRMTDQEQ</sequence>
<dbReference type="AlphaFoldDB" id="A0A540MQ50"/>
<organism evidence="1 2">
    <name type="scientific">Malus baccata</name>
    <name type="common">Siberian crab apple</name>
    <name type="synonym">Pyrus baccata</name>
    <dbReference type="NCBI Taxonomy" id="106549"/>
    <lineage>
        <taxon>Eukaryota</taxon>
        <taxon>Viridiplantae</taxon>
        <taxon>Streptophyta</taxon>
        <taxon>Embryophyta</taxon>
        <taxon>Tracheophyta</taxon>
        <taxon>Spermatophyta</taxon>
        <taxon>Magnoliopsida</taxon>
        <taxon>eudicotyledons</taxon>
        <taxon>Gunneridae</taxon>
        <taxon>Pentapetalae</taxon>
        <taxon>rosids</taxon>
        <taxon>fabids</taxon>
        <taxon>Rosales</taxon>
        <taxon>Rosaceae</taxon>
        <taxon>Amygdaloideae</taxon>
        <taxon>Maleae</taxon>
        <taxon>Malus</taxon>
    </lineage>
</organism>
<keyword evidence="2" id="KW-1185">Reference proteome</keyword>
<gene>
    <name evidence="1" type="ORF">C1H46_013456</name>
</gene>
<dbReference type="EMBL" id="VIEB01000204">
    <property type="protein sequence ID" value="TQE00916.1"/>
    <property type="molecule type" value="Genomic_DNA"/>
</dbReference>
<protein>
    <recommendedName>
        <fullName evidence="3">DUF674 domain-containing protein</fullName>
    </recommendedName>
</protein>
<comment type="caution">
    <text evidence="1">The sequence shown here is derived from an EMBL/GenBank/DDBJ whole genome shotgun (WGS) entry which is preliminary data.</text>
</comment>
<evidence type="ECO:0000313" key="2">
    <source>
        <dbReference type="Proteomes" id="UP000315295"/>
    </source>
</evidence>
<dbReference type="PANTHER" id="PTHR33103">
    <property type="entry name" value="OS01G0153900 PROTEIN"/>
    <property type="match status" value="1"/>
</dbReference>
<dbReference type="STRING" id="106549.A0A540MQ50"/>
<name>A0A540MQ50_MALBA</name>
<evidence type="ECO:0000313" key="1">
    <source>
        <dbReference type="EMBL" id="TQE00916.1"/>
    </source>
</evidence>
<reference evidence="1 2" key="1">
    <citation type="journal article" date="2019" name="G3 (Bethesda)">
        <title>Sequencing of a Wild Apple (Malus baccata) Genome Unravels the Differences Between Cultivated and Wild Apple Species Regarding Disease Resistance and Cold Tolerance.</title>
        <authorList>
            <person name="Chen X."/>
        </authorList>
    </citation>
    <scope>NUCLEOTIDE SEQUENCE [LARGE SCALE GENOMIC DNA]</scope>
    <source>
        <strain evidence="2">cv. Shandingzi</strain>
        <tissue evidence="1">Leaves</tissue>
    </source>
</reference>
<proteinExistence type="predicted"/>
<dbReference type="InterPro" id="IPR007750">
    <property type="entry name" value="DUF674"/>
</dbReference>